<keyword evidence="3 6" id="KW-0812">Transmembrane</keyword>
<dbReference type="EMBL" id="JAAXLS010000002">
    <property type="protein sequence ID" value="NKQ52478.1"/>
    <property type="molecule type" value="Genomic_DNA"/>
</dbReference>
<feature type="transmembrane region" description="Helical" evidence="6">
    <location>
        <begin position="60"/>
        <end position="79"/>
    </location>
</feature>
<dbReference type="InterPro" id="IPR038730">
    <property type="entry name" value="HyfE-like"/>
</dbReference>
<dbReference type="PANTHER" id="PTHR38601">
    <property type="entry name" value="HYDROGENASE-4 COMPONENT E"/>
    <property type="match status" value="1"/>
</dbReference>
<sequence length="220" mass="23017">MTGTGYVQLLDLACGGLLLTAVLILWRRELSVIIRVFALQGVALGALVAVLAAREGTAELWGVAAGILVLRAGVLPWLLRRALARSGDVARETRPLVNVAASLLTAAVLTLLAYAVSTPLVALAPSPATQAIPVGVTVVLIGFFVLVTRRRALSQLVGFLLLDNGITAVGFLTTTSVGLVVEAGISLDVLLAVLVLQILATRIREAFGDTDLGELRELHD</sequence>
<dbReference type="PANTHER" id="PTHR38601:SF1">
    <property type="entry name" value="HYDROGENASE-4 COMPONENT E"/>
    <property type="match status" value="1"/>
</dbReference>
<protein>
    <recommendedName>
        <fullName evidence="9">Hydrogenase-4 component E</fullName>
    </recommendedName>
</protein>
<keyword evidence="2" id="KW-1003">Cell membrane</keyword>
<evidence type="ECO:0000256" key="3">
    <source>
        <dbReference type="ARBA" id="ARBA00022692"/>
    </source>
</evidence>
<keyword evidence="5 6" id="KW-0472">Membrane</keyword>
<evidence type="ECO:0000313" key="8">
    <source>
        <dbReference type="Proteomes" id="UP000715441"/>
    </source>
</evidence>
<organism evidence="7 8">
    <name type="scientific">Amycolatopsis acididurans</name>
    <dbReference type="NCBI Taxonomy" id="2724524"/>
    <lineage>
        <taxon>Bacteria</taxon>
        <taxon>Bacillati</taxon>
        <taxon>Actinomycetota</taxon>
        <taxon>Actinomycetes</taxon>
        <taxon>Pseudonocardiales</taxon>
        <taxon>Pseudonocardiaceae</taxon>
        <taxon>Amycolatopsis</taxon>
    </lineage>
</organism>
<evidence type="ECO:0008006" key="9">
    <source>
        <dbReference type="Google" id="ProtNLM"/>
    </source>
</evidence>
<keyword evidence="4 6" id="KW-1133">Transmembrane helix</keyword>
<evidence type="ECO:0000256" key="1">
    <source>
        <dbReference type="ARBA" id="ARBA00004651"/>
    </source>
</evidence>
<evidence type="ECO:0000313" key="7">
    <source>
        <dbReference type="EMBL" id="NKQ52478.1"/>
    </source>
</evidence>
<feature type="transmembrane region" description="Helical" evidence="6">
    <location>
        <begin position="179"/>
        <end position="200"/>
    </location>
</feature>
<accession>A0ABX1IY91</accession>
<reference evidence="7 8" key="1">
    <citation type="submission" date="2020-04" db="EMBL/GenBank/DDBJ databases">
        <title>Novel species.</title>
        <authorList>
            <person name="Teo W.F.A."/>
            <person name="Lipun K."/>
            <person name="Srisuk N."/>
            <person name="Duangmal K."/>
        </authorList>
    </citation>
    <scope>NUCLEOTIDE SEQUENCE [LARGE SCALE GENOMIC DNA]</scope>
    <source>
        <strain evidence="7 8">K13G38</strain>
    </source>
</reference>
<feature type="transmembrane region" description="Helical" evidence="6">
    <location>
        <begin position="128"/>
        <end position="147"/>
    </location>
</feature>
<keyword evidence="8" id="KW-1185">Reference proteome</keyword>
<evidence type="ECO:0000256" key="2">
    <source>
        <dbReference type="ARBA" id="ARBA00022475"/>
    </source>
</evidence>
<dbReference type="RefSeq" id="WP_168512325.1">
    <property type="nucleotide sequence ID" value="NZ_JAAXLS010000002.1"/>
</dbReference>
<comment type="subcellular location">
    <subcellularLocation>
        <location evidence="1">Cell membrane</location>
        <topology evidence="1">Multi-pass membrane protein</topology>
    </subcellularLocation>
</comment>
<evidence type="ECO:0000256" key="5">
    <source>
        <dbReference type="ARBA" id="ARBA00023136"/>
    </source>
</evidence>
<feature type="transmembrane region" description="Helical" evidence="6">
    <location>
        <begin position="99"/>
        <end position="116"/>
    </location>
</feature>
<evidence type="ECO:0000256" key="4">
    <source>
        <dbReference type="ARBA" id="ARBA00022989"/>
    </source>
</evidence>
<gene>
    <name evidence="7" type="ORF">HFP15_06260</name>
</gene>
<feature type="transmembrane region" description="Helical" evidence="6">
    <location>
        <begin position="156"/>
        <end position="173"/>
    </location>
</feature>
<feature type="transmembrane region" description="Helical" evidence="6">
    <location>
        <begin position="33"/>
        <end position="54"/>
    </location>
</feature>
<dbReference type="Proteomes" id="UP000715441">
    <property type="component" value="Unassembled WGS sequence"/>
</dbReference>
<feature type="transmembrane region" description="Helical" evidence="6">
    <location>
        <begin position="6"/>
        <end position="26"/>
    </location>
</feature>
<proteinExistence type="predicted"/>
<name>A0ABX1IY91_9PSEU</name>
<comment type="caution">
    <text evidence="7">The sequence shown here is derived from an EMBL/GenBank/DDBJ whole genome shotgun (WGS) entry which is preliminary data.</text>
</comment>
<evidence type="ECO:0000256" key="6">
    <source>
        <dbReference type="SAM" id="Phobius"/>
    </source>
</evidence>